<dbReference type="InterPro" id="IPR036737">
    <property type="entry name" value="OmpA-like_sf"/>
</dbReference>
<dbReference type="Pfam" id="PF13677">
    <property type="entry name" value="MotB_plug"/>
    <property type="match status" value="1"/>
</dbReference>
<evidence type="ECO:0000256" key="8">
    <source>
        <dbReference type="SAM" id="MobiDB-lite"/>
    </source>
</evidence>
<dbReference type="PANTHER" id="PTHR30329">
    <property type="entry name" value="STATOR ELEMENT OF FLAGELLAR MOTOR COMPLEX"/>
    <property type="match status" value="1"/>
</dbReference>
<protein>
    <recommendedName>
        <fullName evidence="9">OmpA-like domain-containing protein</fullName>
    </recommendedName>
</protein>
<evidence type="ECO:0000313" key="11">
    <source>
        <dbReference type="Proteomes" id="UP000075320"/>
    </source>
</evidence>
<dbReference type="OrthoDB" id="5298698at2"/>
<comment type="caution">
    <text evidence="10">The sequence shown here is derived from an EMBL/GenBank/DDBJ whole genome shotgun (WGS) entry which is preliminary data.</text>
</comment>
<evidence type="ECO:0000256" key="5">
    <source>
        <dbReference type="ARBA" id="ARBA00022989"/>
    </source>
</evidence>
<keyword evidence="4" id="KW-0812">Transmembrane</keyword>
<dbReference type="InterPro" id="IPR006665">
    <property type="entry name" value="OmpA-like"/>
</dbReference>
<feature type="region of interest" description="Disordered" evidence="8">
    <location>
        <begin position="1"/>
        <end position="33"/>
    </location>
</feature>
<evidence type="ECO:0000256" key="4">
    <source>
        <dbReference type="ARBA" id="ARBA00022692"/>
    </source>
</evidence>
<evidence type="ECO:0000313" key="10">
    <source>
        <dbReference type="EMBL" id="KYG61429.1"/>
    </source>
</evidence>
<dbReference type="Pfam" id="PF00691">
    <property type="entry name" value="OmpA"/>
    <property type="match status" value="1"/>
</dbReference>
<evidence type="ECO:0000256" key="3">
    <source>
        <dbReference type="ARBA" id="ARBA00022475"/>
    </source>
</evidence>
<dbReference type="CDD" id="cd07185">
    <property type="entry name" value="OmpA_C-like"/>
    <property type="match status" value="1"/>
</dbReference>
<keyword evidence="6 7" id="KW-0472">Membrane</keyword>
<dbReference type="InterPro" id="IPR050330">
    <property type="entry name" value="Bact_OuterMem_StrucFunc"/>
</dbReference>
<evidence type="ECO:0000256" key="2">
    <source>
        <dbReference type="ARBA" id="ARBA00008914"/>
    </source>
</evidence>
<dbReference type="Proteomes" id="UP000075320">
    <property type="component" value="Unassembled WGS sequence"/>
</dbReference>
<gene>
    <name evidence="10" type="ORF">AZI86_17090</name>
</gene>
<proteinExistence type="inferred from homology"/>
<organism evidence="10 11">
    <name type="scientific">Bdellovibrio bacteriovorus</name>
    <dbReference type="NCBI Taxonomy" id="959"/>
    <lineage>
        <taxon>Bacteria</taxon>
        <taxon>Pseudomonadati</taxon>
        <taxon>Bdellovibrionota</taxon>
        <taxon>Bdellovibrionia</taxon>
        <taxon>Bdellovibrionales</taxon>
        <taxon>Pseudobdellovibrionaceae</taxon>
        <taxon>Bdellovibrio</taxon>
    </lineage>
</organism>
<feature type="compositionally biased region" description="Basic and acidic residues" evidence="8">
    <location>
        <begin position="1"/>
        <end position="10"/>
    </location>
</feature>
<keyword evidence="11" id="KW-1185">Reference proteome</keyword>
<dbReference type="GO" id="GO:0005886">
    <property type="term" value="C:plasma membrane"/>
    <property type="evidence" value="ECO:0007669"/>
    <property type="project" value="UniProtKB-SubCell"/>
</dbReference>
<keyword evidence="5" id="KW-1133">Transmembrane helix</keyword>
<reference evidence="10 11" key="1">
    <citation type="submission" date="2016-03" db="EMBL/GenBank/DDBJ databases">
        <authorList>
            <person name="Ploux O."/>
        </authorList>
    </citation>
    <scope>NUCLEOTIDE SEQUENCE [LARGE SCALE GENOMIC DNA]</scope>
    <source>
        <strain evidence="10 11">R0</strain>
    </source>
</reference>
<dbReference type="SUPFAM" id="SSF103088">
    <property type="entry name" value="OmpA-like"/>
    <property type="match status" value="1"/>
</dbReference>
<comment type="subcellular location">
    <subcellularLocation>
        <location evidence="1">Cell membrane</location>
        <topology evidence="1">Single-pass membrane protein</topology>
    </subcellularLocation>
</comment>
<name>A0A150WEH0_BDEBC</name>
<dbReference type="InterPro" id="IPR025713">
    <property type="entry name" value="MotB-like_N_dom"/>
</dbReference>
<sequence>MGALKIRPDEEPSIWDSGNEPPRRPPEHEEEGEGSWLVSYADMMTLLVGFFVVLQSFSKIDSSSFEKVKKETTQLFGGEYQMPFEDLKKQLEEVVKKMNAGDQVVFTQTEEGIEITFRGALFFETGSYELRSEAIRLLTDLIPVISEKAKDFGIVVEGHTDSRPLLTDGPVATNWELSSIRACRVLRLFLEKGFAASKIKALGWGDTRSIASDKNPDGSWNEFNQAQNRRVVVKILKNFEAK</sequence>
<keyword evidence="3" id="KW-1003">Cell membrane</keyword>
<dbReference type="EMBL" id="LUKE01000006">
    <property type="protein sequence ID" value="KYG61429.1"/>
    <property type="molecule type" value="Genomic_DNA"/>
</dbReference>
<evidence type="ECO:0000256" key="6">
    <source>
        <dbReference type="ARBA" id="ARBA00023136"/>
    </source>
</evidence>
<dbReference type="PROSITE" id="PS51123">
    <property type="entry name" value="OMPA_2"/>
    <property type="match status" value="1"/>
</dbReference>
<dbReference type="PANTHER" id="PTHR30329:SF21">
    <property type="entry name" value="LIPOPROTEIN YIAD-RELATED"/>
    <property type="match status" value="1"/>
</dbReference>
<evidence type="ECO:0000259" key="9">
    <source>
        <dbReference type="PROSITE" id="PS51123"/>
    </source>
</evidence>
<dbReference type="RefSeq" id="WP_061836511.1">
    <property type="nucleotide sequence ID" value="NZ_LUKE01000006.1"/>
</dbReference>
<dbReference type="AlphaFoldDB" id="A0A150WEH0"/>
<evidence type="ECO:0000256" key="1">
    <source>
        <dbReference type="ARBA" id="ARBA00004162"/>
    </source>
</evidence>
<accession>A0A150WEH0</accession>
<dbReference type="Gene3D" id="3.30.1330.60">
    <property type="entry name" value="OmpA-like domain"/>
    <property type="match status" value="1"/>
</dbReference>
<comment type="similarity">
    <text evidence="2">Belongs to the MotB family.</text>
</comment>
<evidence type="ECO:0000256" key="7">
    <source>
        <dbReference type="PROSITE-ProRule" id="PRU00473"/>
    </source>
</evidence>
<feature type="domain" description="OmpA-like" evidence="9">
    <location>
        <begin position="110"/>
        <end position="239"/>
    </location>
</feature>